<dbReference type="PANTHER" id="PTHR43477">
    <property type="entry name" value="DIHYDROANTICAPSIN 7-DEHYDROGENASE"/>
    <property type="match status" value="1"/>
</dbReference>
<reference evidence="3 4" key="1">
    <citation type="submission" date="2019-03" db="EMBL/GenBank/DDBJ databases">
        <authorList>
            <person name="Kim M.K.M."/>
        </authorList>
    </citation>
    <scope>NUCLEOTIDE SEQUENCE [LARGE SCALE GENOMIC DNA]</scope>
    <source>
        <strain evidence="3 4">18JY21-1</strain>
    </source>
</reference>
<comment type="similarity">
    <text evidence="1">Belongs to the short-chain dehydrogenases/reductases (SDR) family.</text>
</comment>
<proteinExistence type="inferred from homology"/>
<evidence type="ECO:0000256" key="1">
    <source>
        <dbReference type="ARBA" id="ARBA00006484"/>
    </source>
</evidence>
<dbReference type="InterPro" id="IPR036291">
    <property type="entry name" value="NAD(P)-bd_dom_sf"/>
</dbReference>
<dbReference type="InterPro" id="IPR051122">
    <property type="entry name" value="SDR_DHRS6-like"/>
</dbReference>
<keyword evidence="2" id="KW-0560">Oxidoreductase</keyword>
<organism evidence="3 4">
    <name type="scientific">Paenibacillus albiflavus</name>
    <dbReference type="NCBI Taxonomy" id="2545760"/>
    <lineage>
        <taxon>Bacteria</taxon>
        <taxon>Bacillati</taxon>
        <taxon>Bacillota</taxon>
        <taxon>Bacilli</taxon>
        <taxon>Bacillales</taxon>
        <taxon>Paenibacillaceae</taxon>
        <taxon>Paenibacillus</taxon>
    </lineage>
</organism>
<dbReference type="EMBL" id="SKFG01000021">
    <property type="protein sequence ID" value="TCZ75256.1"/>
    <property type="molecule type" value="Genomic_DNA"/>
</dbReference>
<evidence type="ECO:0000256" key="2">
    <source>
        <dbReference type="ARBA" id="ARBA00023002"/>
    </source>
</evidence>
<keyword evidence="4" id="KW-1185">Reference proteome</keyword>
<dbReference type="InterPro" id="IPR002347">
    <property type="entry name" value="SDR_fam"/>
</dbReference>
<dbReference type="Gene3D" id="3.40.50.720">
    <property type="entry name" value="NAD(P)-binding Rossmann-like Domain"/>
    <property type="match status" value="1"/>
</dbReference>
<dbReference type="SUPFAM" id="SSF51735">
    <property type="entry name" value="NAD(P)-binding Rossmann-fold domains"/>
    <property type="match status" value="1"/>
</dbReference>
<protein>
    <submittedName>
        <fullName evidence="3">SDR family oxidoreductase</fullName>
    </submittedName>
</protein>
<evidence type="ECO:0000313" key="4">
    <source>
        <dbReference type="Proteomes" id="UP000295418"/>
    </source>
</evidence>
<sequence length="265" mass="27656">MLLSDKNVIIYGGSGAIGGAVAQAFIHEGAKVFLVGRTLAKLERIAEEITAAKGKVEIAQVDALDVQSVEQHANAVVEKGGSIDIALNAVGVTHIQGTPLAELSLEDYEYPVQVYTRTNFITSKVVARHMVKKQSGVILMLSTPASQMPGPGFMGHSVACAGVEAMSRHLAGELGASGIRVNCIRSHMIPEAARQGSHSRVCFGQVAERAGITLEEMLTGAAGGTLLKRLPTLADVANTAVYLASDYANAMTGTIANLTCGVTLD</sequence>
<dbReference type="GO" id="GO:0016491">
    <property type="term" value="F:oxidoreductase activity"/>
    <property type="evidence" value="ECO:0007669"/>
    <property type="project" value="UniProtKB-KW"/>
</dbReference>
<dbReference type="PANTHER" id="PTHR43477:SF1">
    <property type="entry name" value="DIHYDROANTICAPSIN 7-DEHYDROGENASE"/>
    <property type="match status" value="1"/>
</dbReference>
<dbReference type="CDD" id="cd05233">
    <property type="entry name" value="SDR_c"/>
    <property type="match status" value="1"/>
</dbReference>
<gene>
    <name evidence="3" type="ORF">E0485_17835</name>
</gene>
<dbReference type="RefSeq" id="WP_132419423.1">
    <property type="nucleotide sequence ID" value="NZ_SKFG01000021.1"/>
</dbReference>
<dbReference type="PRINTS" id="PR00081">
    <property type="entry name" value="GDHRDH"/>
</dbReference>
<dbReference type="AlphaFoldDB" id="A0A4R4E6E0"/>
<dbReference type="Pfam" id="PF13561">
    <property type="entry name" value="adh_short_C2"/>
    <property type="match status" value="1"/>
</dbReference>
<name>A0A4R4E6E0_9BACL</name>
<accession>A0A4R4E6E0</accession>
<dbReference type="Proteomes" id="UP000295418">
    <property type="component" value="Unassembled WGS sequence"/>
</dbReference>
<comment type="caution">
    <text evidence="3">The sequence shown here is derived from an EMBL/GenBank/DDBJ whole genome shotgun (WGS) entry which is preliminary data.</text>
</comment>
<dbReference type="OrthoDB" id="9774430at2"/>
<evidence type="ECO:0000313" key="3">
    <source>
        <dbReference type="EMBL" id="TCZ75256.1"/>
    </source>
</evidence>